<evidence type="ECO:0000313" key="2">
    <source>
        <dbReference type="EMBL" id="GFO86940.1"/>
    </source>
</evidence>
<evidence type="ECO:0000313" key="3">
    <source>
        <dbReference type="Proteomes" id="UP000620147"/>
    </source>
</evidence>
<keyword evidence="3" id="KW-1185">Reference proteome</keyword>
<name>A0ABQ1DW69_9FIRM</name>
<dbReference type="RefSeq" id="WP_188886103.1">
    <property type="nucleotide sequence ID" value="NZ_BLYJ01000001.1"/>
</dbReference>
<protein>
    <submittedName>
        <fullName evidence="2">Uncharacterized protein</fullName>
    </submittedName>
</protein>
<feature type="region of interest" description="Disordered" evidence="1">
    <location>
        <begin position="37"/>
        <end position="56"/>
    </location>
</feature>
<accession>A0ABQ1DW69</accession>
<gene>
    <name evidence="2" type="ORF">BUFA31_01040</name>
</gene>
<proteinExistence type="predicted"/>
<reference evidence="2 3" key="1">
    <citation type="submission" date="2020-06" db="EMBL/GenBank/DDBJ databases">
        <title>Characterization of fructooligosaccharide metabolism and fructooligosaccharide-degrading enzymes in human commensal butyrate producers.</title>
        <authorList>
            <person name="Tanno H."/>
            <person name="Fujii T."/>
            <person name="Hirano K."/>
            <person name="Maeno S."/>
            <person name="Tonozuka T."/>
            <person name="Sakamoto M."/>
            <person name="Ohkuma M."/>
            <person name="Tochio T."/>
            <person name="Endo A."/>
        </authorList>
    </citation>
    <scope>NUCLEOTIDE SEQUENCE [LARGE SCALE GENOMIC DNA]</scope>
    <source>
        <strain evidence="2 3">JCM 31056</strain>
    </source>
</reference>
<organism evidence="2 3">
    <name type="scientific">Butyricicoccus faecihominis</name>
    <dbReference type="NCBI Taxonomy" id="1712515"/>
    <lineage>
        <taxon>Bacteria</taxon>
        <taxon>Bacillati</taxon>
        <taxon>Bacillota</taxon>
        <taxon>Clostridia</taxon>
        <taxon>Eubacteriales</taxon>
        <taxon>Butyricicoccaceae</taxon>
        <taxon>Butyricicoccus</taxon>
    </lineage>
</organism>
<dbReference type="EMBL" id="BLYJ01000001">
    <property type="protein sequence ID" value="GFO86940.1"/>
    <property type="molecule type" value="Genomic_DNA"/>
</dbReference>
<sequence>MAEIIAFGVSPDLDVMDRQALTAYLAEIRRRIAALDEREPENMSSEAYDEWSEEHEQLEDLADDILDRIEE</sequence>
<evidence type="ECO:0000256" key="1">
    <source>
        <dbReference type="SAM" id="MobiDB-lite"/>
    </source>
</evidence>
<feature type="compositionally biased region" description="Acidic residues" evidence="1">
    <location>
        <begin position="47"/>
        <end position="56"/>
    </location>
</feature>
<dbReference type="Proteomes" id="UP000620147">
    <property type="component" value="Unassembled WGS sequence"/>
</dbReference>
<comment type="caution">
    <text evidence="2">The sequence shown here is derived from an EMBL/GenBank/DDBJ whole genome shotgun (WGS) entry which is preliminary data.</text>
</comment>